<keyword evidence="5" id="KW-1185">Reference proteome</keyword>
<evidence type="ECO:0000256" key="2">
    <source>
        <dbReference type="SAM" id="MobiDB-lite"/>
    </source>
</evidence>
<feature type="compositionally biased region" description="Polar residues" evidence="2">
    <location>
        <begin position="121"/>
        <end position="130"/>
    </location>
</feature>
<keyword evidence="3" id="KW-1133">Transmembrane helix</keyword>
<evidence type="ECO:0008006" key="6">
    <source>
        <dbReference type="Google" id="ProtNLM"/>
    </source>
</evidence>
<organism evidence="4 5">
    <name type="scientific">Gordoniibacillus kamchatkensis</name>
    <dbReference type="NCBI Taxonomy" id="1590651"/>
    <lineage>
        <taxon>Bacteria</taxon>
        <taxon>Bacillati</taxon>
        <taxon>Bacillota</taxon>
        <taxon>Bacilli</taxon>
        <taxon>Bacillales</taxon>
        <taxon>Paenibacillaceae</taxon>
        <taxon>Gordoniibacillus</taxon>
    </lineage>
</organism>
<sequence length="265" mass="28353">MNAKRQTIWLVSMLSLMVVLSAYYLFTEDTSKVDVTTASGSDKSVGTPVAIDLKDPNGAKVDSKDTAKVEVKPDPNQQTAQANGKAADGKTTAPDAKATAPDAKATGSKAPDAKATDKTASGQKTAQTGNADKAKTDAQVLDTMTSAALSGSNYFADQQLKRDEEVSKQTEQLMSITSSSKESTQNLEKAYNDLQKLQDMNTKMQNLESQLTKQYPNAVVTKDGEKYKVAVQAEKLTAAQAVAIVDLTMQEMSIGQDKVVVQYLP</sequence>
<feature type="compositionally biased region" description="Low complexity" evidence="2">
    <location>
        <begin position="85"/>
        <end position="110"/>
    </location>
</feature>
<feature type="compositionally biased region" description="Basic and acidic residues" evidence="2">
    <location>
        <begin position="52"/>
        <end position="73"/>
    </location>
</feature>
<proteinExistence type="predicted"/>
<feature type="coiled-coil region" evidence="1">
    <location>
        <begin position="180"/>
        <end position="214"/>
    </location>
</feature>
<evidence type="ECO:0000256" key="3">
    <source>
        <dbReference type="SAM" id="Phobius"/>
    </source>
</evidence>
<reference evidence="4 5" key="1">
    <citation type="submission" date="2014-12" db="EMBL/GenBank/DDBJ databases">
        <title>Draft genome sequence of Paenibacillus kamchatkensis strain B-2647.</title>
        <authorList>
            <person name="Karlyshev A.V."/>
            <person name="Kudryashova E.B."/>
        </authorList>
    </citation>
    <scope>NUCLEOTIDE SEQUENCE [LARGE SCALE GENOMIC DNA]</scope>
    <source>
        <strain evidence="4 5">VKM B-2647</strain>
    </source>
</reference>
<accession>A0ABR5AJ90</accession>
<comment type="caution">
    <text evidence="4">The sequence shown here is derived from an EMBL/GenBank/DDBJ whole genome shotgun (WGS) entry which is preliminary data.</text>
</comment>
<dbReference type="EMBL" id="JXAK01000012">
    <property type="protein sequence ID" value="KIL41111.1"/>
    <property type="molecule type" value="Genomic_DNA"/>
</dbReference>
<dbReference type="Proteomes" id="UP000031967">
    <property type="component" value="Unassembled WGS sequence"/>
</dbReference>
<feature type="transmembrane region" description="Helical" evidence="3">
    <location>
        <begin position="7"/>
        <end position="26"/>
    </location>
</feature>
<feature type="region of interest" description="Disordered" evidence="2">
    <location>
        <begin position="35"/>
        <end position="135"/>
    </location>
</feature>
<feature type="compositionally biased region" description="Polar residues" evidence="2">
    <location>
        <begin position="35"/>
        <end position="44"/>
    </location>
</feature>
<protein>
    <recommendedName>
        <fullName evidence="6">Stage III sporulation protein AH</fullName>
    </recommendedName>
</protein>
<dbReference type="InterPro" id="IPR024232">
    <property type="entry name" value="SpoIIIAH"/>
</dbReference>
<dbReference type="RefSeq" id="WP_041047204.1">
    <property type="nucleotide sequence ID" value="NZ_JXAK01000012.1"/>
</dbReference>
<keyword evidence="3" id="KW-0812">Transmembrane</keyword>
<name>A0ABR5AJ90_9BACL</name>
<dbReference type="Gene3D" id="1.10.287.4300">
    <property type="entry name" value="Stage III sporulation protein AH-like"/>
    <property type="match status" value="1"/>
</dbReference>
<gene>
    <name evidence="4" type="ORF">SD70_08675</name>
</gene>
<dbReference type="InterPro" id="IPR038503">
    <property type="entry name" value="SpoIIIAH_sf"/>
</dbReference>
<keyword evidence="3" id="KW-0472">Membrane</keyword>
<dbReference type="Pfam" id="PF12685">
    <property type="entry name" value="SpoIIIAH"/>
    <property type="match status" value="1"/>
</dbReference>
<evidence type="ECO:0000256" key="1">
    <source>
        <dbReference type="SAM" id="Coils"/>
    </source>
</evidence>
<evidence type="ECO:0000313" key="4">
    <source>
        <dbReference type="EMBL" id="KIL41111.1"/>
    </source>
</evidence>
<keyword evidence="1" id="KW-0175">Coiled coil</keyword>
<evidence type="ECO:0000313" key="5">
    <source>
        <dbReference type="Proteomes" id="UP000031967"/>
    </source>
</evidence>